<feature type="transmembrane region" description="Helical" evidence="1">
    <location>
        <begin position="111"/>
        <end position="134"/>
    </location>
</feature>
<reference evidence="2 3" key="1">
    <citation type="submission" date="2021-05" db="EMBL/GenBank/DDBJ databases">
        <title>Novel species in genus Cellulomonas.</title>
        <authorList>
            <person name="Zhang G."/>
        </authorList>
    </citation>
    <scope>NUCLEOTIDE SEQUENCE [LARGE SCALE GENOMIC DNA]</scope>
    <source>
        <strain evidence="3">zg-ZUI222</strain>
    </source>
</reference>
<gene>
    <name evidence="2" type="ORF">KG103_07720</name>
</gene>
<keyword evidence="3" id="KW-1185">Reference proteome</keyword>
<proteinExistence type="predicted"/>
<protein>
    <recommendedName>
        <fullName evidence="4">DUF423 domain-containing protein</fullName>
    </recommendedName>
</protein>
<dbReference type="EMBL" id="CP074405">
    <property type="protein sequence ID" value="QVI63718.1"/>
    <property type="molecule type" value="Genomic_DNA"/>
</dbReference>
<sequence length="136" mass="13795">MIELTDAARSTAGVVALAVVTIESGGWFLLRVVTGRAPATDFQRSFYRAGHAHAGVLVTLGMVCLLLGEATSLTGGWRWLAQTGVLVGAVLLPAGFFLSAAGSGRTRPNRLVALLPLGALAVAAGVVTLGVGLLTA</sequence>
<dbReference type="RefSeq" id="WP_207341378.1">
    <property type="nucleotide sequence ID" value="NZ_CP074405.1"/>
</dbReference>
<evidence type="ECO:0000313" key="3">
    <source>
        <dbReference type="Proteomes" id="UP000677804"/>
    </source>
</evidence>
<feature type="transmembrane region" description="Helical" evidence="1">
    <location>
        <begin position="79"/>
        <end position="99"/>
    </location>
</feature>
<feature type="transmembrane region" description="Helical" evidence="1">
    <location>
        <begin position="54"/>
        <end position="73"/>
    </location>
</feature>
<keyword evidence="1" id="KW-0472">Membrane</keyword>
<organism evidence="2 3">
    <name type="scientific">Cellulomonas wangleii</name>
    <dbReference type="NCBI Taxonomy" id="2816956"/>
    <lineage>
        <taxon>Bacteria</taxon>
        <taxon>Bacillati</taxon>
        <taxon>Actinomycetota</taxon>
        <taxon>Actinomycetes</taxon>
        <taxon>Micrococcales</taxon>
        <taxon>Cellulomonadaceae</taxon>
        <taxon>Cellulomonas</taxon>
    </lineage>
</organism>
<keyword evidence="1" id="KW-0812">Transmembrane</keyword>
<accession>A0ABX8D8F2</accession>
<feature type="transmembrane region" description="Helical" evidence="1">
    <location>
        <begin position="12"/>
        <end position="33"/>
    </location>
</feature>
<dbReference type="Proteomes" id="UP000677804">
    <property type="component" value="Chromosome"/>
</dbReference>
<evidence type="ECO:0000313" key="2">
    <source>
        <dbReference type="EMBL" id="QVI63718.1"/>
    </source>
</evidence>
<evidence type="ECO:0000256" key="1">
    <source>
        <dbReference type="SAM" id="Phobius"/>
    </source>
</evidence>
<keyword evidence="1" id="KW-1133">Transmembrane helix</keyword>
<name>A0ABX8D8F2_9CELL</name>
<evidence type="ECO:0008006" key="4">
    <source>
        <dbReference type="Google" id="ProtNLM"/>
    </source>
</evidence>